<dbReference type="OMA" id="RYECSSR"/>
<evidence type="ECO:0000313" key="2">
    <source>
        <dbReference type="Proteomes" id="UP000220158"/>
    </source>
</evidence>
<dbReference type="EMBL" id="LN835309">
    <property type="protein sequence ID" value="CRH02909.1"/>
    <property type="molecule type" value="Genomic_DNA"/>
</dbReference>
<organism evidence="1 2">
    <name type="scientific">Plasmodium relictum</name>
    <dbReference type="NCBI Taxonomy" id="85471"/>
    <lineage>
        <taxon>Eukaryota</taxon>
        <taxon>Sar</taxon>
        <taxon>Alveolata</taxon>
        <taxon>Apicomplexa</taxon>
        <taxon>Aconoidasida</taxon>
        <taxon>Haemosporida</taxon>
        <taxon>Plasmodiidae</taxon>
        <taxon>Plasmodium</taxon>
        <taxon>Plasmodium (Haemamoeba)</taxon>
    </lineage>
</organism>
<evidence type="ECO:0000313" key="1">
    <source>
        <dbReference type="EMBL" id="CRH02909.1"/>
    </source>
</evidence>
<sequence length="176" mass="21165">MCKEVELLDLIKKIKTKTDKITNDIEDFNFDLLEENNFSYNIYSVTELIRNSNIKEKELGKYIDVYNNFEHEISYYFNEETEKIIYSSIINNTDKPFTKPQNNIFYSSSNIINQKLNYEMLEYNKLRNYEYNVKFFKPLKLDIKENFSDSSKSSNKENKNKENNLKDITKIIKSYI</sequence>
<proteinExistence type="predicted"/>
<keyword evidence="2" id="KW-1185">Reference proteome</keyword>
<dbReference type="KEGG" id="prel:PRELSG_1464400"/>
<dbReference type="RefSeq" id="XP_028535429.1">
    <property type="nucleotide sequence ID" value="XM_028679747.1"/>
</dbReference>
<name>A0A1J1HGD9_PLARL</name>
<dbReference type="GeneID" id="39739076"/>
<accession>A0A1J1HGD9</accession>
<gene>
    <name evidence="1" type="ORF">PRELSG_1464400</name>
</gene>
<dbReference type="OrthoDB" id="371374at2759"/>
<dbReference type="AlphaFoldDB" id="A0A1J1HGD9"/>
<reference evidence="1 2" key="1">
    <citation type="submission" date="2015-04" db="EMBL/GenBank/DDBJ databases">
        <authorList>
            <consortium name="Pathogen Informatics"/>
        </authorList>
    </citation>
    <scope>NUCLEOTIDE SEQUENCE [LARGE SCALE GENOMIC DNA]</scope>
    <source>
        <strain evidence="1 2">SGS1</strain>
    </source>
</reference>
<dbReference type="VEuPathDB" id="PlasmoDB:PRELSG_1464400"/>
<dbReference type="Proteomes" id="UP000220158">
    <property type="component" value="Chromosome 14"/>
</dbReference>
<protein>
    <submittedName>
        <fullName evidence="1">Uncharacterized protein</fullName>
    </submittedName>
</protein>